<dbReference type="GO" id="GO:0016020">
    <property type="term" value="C:membrane"/>
    <property type="evidence" value="ECO:0007669"/>
    <property type="project" value="UniProtKB-SubCell"/>
</dbReference>
<feature type="transmembrane region" description="Helical" evidence="5">
    <location>
        <begin position="36"/>
        <end position="55"/>
    </location>
</feature>
<proteinExistence type="predicted"/>
<dbReference type="AlphaFoldDB" id="A0A249KEZ9"/>
<feature type="transmembrane region" description="Helical" evidence="5">
    <location>
        <begin position="12"/>
        <end position="30"/>
    </location>
</feature>
<feature type="transmembrane region" description="Helical" evidence="5">
    <location>
        <begin position="243"/>
        <end position="265"/>
    </location>
</feature>
<keyword evidence="2 5" id="KW-0812">Transmembrane</keyword>
<keyword evidence="4 5" id="KW-0472">Membrane</keyword>
<keyword evidence="3 5" id="KW-1133">Transmembrane helix</keyword>
<evidence type="ECO:0000256" key="2">
    <source>
        <dbReference type="ARBA" id="ARBA00022692"/>
    </source>
</evidence>
<keyword evidence="7" id="KW-0436">Ligase</keyword>
<dbReference type="RefSeq" id="WP_095672976.1">
    <property type="nucleotide sequence ID" value="NZ_CP016773.1"/>
</dbReference>
<feature type="transmembrane region" description="Helical" evidence="5">
    <location>
        <begin position="171"/>
        <end position="190"/>
    </location>
</feature>
<dbReference type="Proteomes" id="UP000217215">
    <property type="component" value="Chromosome"/>
</dbReference>
<accession>A0A249KEZ9</accession>
<feature type="transmembrane region" description="Helical" evidence="5">
    <location>
        <begin position="219"/>
        <end position="236"/>
    </location>
</feature>
<dbReference type="EMBL" id="CP016773">
    <property type="protein sequence ID" value="ASY15380.1"/>
    <property type="molecule type" value="Genomic_DNA"/>
</dbReference>
<feature type="transmembrane region" description="Helical" evidence="5">
    <location>
        <begin position="195"/>
        <end position="213"/>
    </location>
</feature>
<keyword evidence="8" id="KW-1185">Reference proteome</keyword>
<dbReference type="PANTHER" id="PTHR37422:SF23">
    <property type="entry name" value="TEICHURONIC ACID BIOSYNTHESIS PROTEIN TUAE"/>
    <property type="match status" value="1"/>
</dbReference>
<feature type="transmembrane region" description="Helical" evidence="5">
    <location>
        <begin position="104"/>
        <end position="120"/>
    </location>
</feature>
<feature type="domain" description="O-antigen ligase-related" evidence="6">
    <location>
        <begin position="204"/>
        <end position="351"/>
    </location>
</feature>
<evidence type="ECO:0000259" key="6">
    <source>
        <dbReference type="Pfam" id="PF04932"/>
    </source>
</evidence>
<organism evidence="7 8">
    <name type="scientific">Candidatus Planktophila sulfonica</name>
    <dbReference type="NCBI Taxonomy" id="1884904"/>
    <lineage>
        <taxon>Bacteria</taxon>
        <taxon>Bacillati</taxon>
        <taxon>Actinomycetota</taxon>
        <taxon>Actinomycetes</taxon>
        <taxon>Candidatus Nanopelagicales</taxon>
        <taxon>Candidatus Nanopelagicaceae</taxon>
        <taxon>Candidatus Planktophila</taxon>
    </lineage>
</organism>
<evidence type="ECO:0000313" key="8">
    <source>
        <dbReference type="Proteomes" id="UP000217215"/>
    </source>
</evidence>
<gene>
    <name evidence="7" type="ORF">A1sIA56_00255</name>
</gene>
<name>A0A249KEZ9_9ACTN</name>
<feature type="transmembrane region" description="Helical" evidence="5">
    <location>
        <begin position="129"/>
        <end position="151"/>
    </location>
</feature>
<feature type="transmembrane region" description="Helical" evidence="5">
    <location>
        <begin position="339"/>
        <end position="363"/>
    </location>
</feature>
<protein>
    <submittedName>
        <fullName evidence="7">O-antigen ligase-like protein</fullName>
    </submittedName>
</protein>
<evidence type="ECO:0000256" key="3">
    <source>
        <dbReference type="ARBA" id="ARBA00022989"/>
    </source>
</evidence>
<dbReference type="InterPro" id="IPR007016">
    <property type="entry name" value="O-antigen_ligase-rel_domated"/>
</dbReference>
<comment type="subcellular location">
    <subcellularLocation>
        <location evidence="1">Membrane</location>
        <topology evidence="1">Multi-pass membrane protein</topology>
    </subcellularLocation>
</comment>
<evidence type="ECO:0000313" key="7">
    <source>
        <dbReference type="EMBL" id="ASY15380.1"/>
    </source>
</evidence>
<dbReference type="PANTHER" id="PTHR37422">
    <property type="entry name" value="TEICHURONIC ACID BIOSYNTHESIS PROTEIN TUAE"/>
    <property type="match status" value="1"/>
</dbReference>
<dbReference type="Pfam" id="PF04932">
    <property type="entry name" value="Wzy_C"/>
    <property type="match status" value="1"/>
</dbReference>
<reference evidence="7 8" key="1">
    <citation type="submission" date="2016-07" db="EMBL/GenBank/DDBJ databases">
        <title>High microdiversification within the ubiquitous acI lineage of Actinobacteria.</title>
        <authorList>
            <person name="Neuenschwander S.M."/>
            <person name="Salcher M."/>
            <person name="Ghai R."/>
            <person name="Pernthaler J."/>
        </authorList>
    </citation>
    <scope>NUCLEOTIDE SEQUENCE [LARGE SCALE GENOMIC DNA]</scope>
    <source>
        <strain evidence="7">MMS-IA-56</strain>
    </source>
</reference>
<feature type="transmembrane region" description="Helical" evidence="5">
    <location>
        <begin position="444"/>
        <end position="463"/>
    </location>
</feature>
<sequence>MLKSQYESTMAKLLFTGVPFTSMFLITGSVTDPVNVTKFFALGGVGFSALSLFLIRGFKSGFSVSRPVVILAGLFVSLSFISILTSDSPLPQNLYGVFGRNTGFLTYLFLSGLLLGALTLQKTESFKKLYLGLFFTGVINVLYCGWAAFFGDFIGWDNPYGNILGLFGNPNFIGAFLGIWISATIGYLLGAGLPLWQRISVVALLILSLYAVYETHAVQGVVVTAAGTATVGFFFIRSKTKGWLPVSLYSGAVLSFGFVALAGALQKGPLAEIVYKTSVSLRGAYWNAGLQSALSHPFTGVGMDGYGDWYRRSRSVNAATVLPGPSTVTNSAHNVVLDIFSYGGFPLVMSYLGLLLLGALAILRGIKRTRNYDPIFVGLSVAWIGYQLQSLISINQIGLAVWGWVLTGALVAYEASQRRASSSTNSEEGFKQSGRAVKTKQGEVISSPLIAGLGLVVGLILAAPPISADMAWFKATNSGNLVEVEKVLKPSYLHPPSSERLVNVVAILENSKLFDKAREYALKATEYNPENFDSWNALYSVKNSTPVEKELALKNMKRLDPNNPEINKR</sequence>
<feature type="transmembrane region" description="Helical" evidence="5">
    <location>
        <begin position="67"/>
        <end position="84"/>
    </location>
</feature>
<evidence type="ECO:0000256" key="5">
    <source>
        <dbReference type="SAM" id="Phobius"/>
    </source>
</evidence>
<dbReference type="InterPro" id="IPR051533">
    <property type="entry name" value="WaaL-like"/>
</dbReference>
<dbReference type="KEGG" id="psuf:A1sIA56_00255"/>
<dbReference type="OrthoDB" id="5190301at2"/>
<evidence type="ECO:0000256" key="4">
    <source>
        <dbReference type="ARBA" id="ARBA00023136"/>
    </source>
</evidence>
<dbReference type="GO" id="GO:0016874">
    <property type="term" value="F:ligase activity"/>
    <property type="evidence" value="ECO:0007669"/>
    <property type="project" value="UniProtKB-KW"/>
</dbReference>
<evidence type="ECO:0000256" key="1">
    <source>
        <dbReference type="ARBA" id="ARBA00004141"/>
    </source>
</evidence>